<reference evidence="3" key="1">
    <citation type="journal article" date="2005" name="Nature">
        <title>The map-based sequence of the rice genome.</title>
        <authorList>
            <consortium name="International rice genome sequencing project (IRGSP)"/>
            <person name="Matsumoto T."/>
            <person name="Wu J."/>
            <person name="Kanamori H."/>
            <person name="Katayose Y."/>
            <person name="Fujisawa M."/>
            <person name="Namiki N."/>
            <person name="Mizuno H."/>
            <person name="Yamamoto K."/>
            <person name="Antonio B.A."/>
            <person name="Baba T."/>
            <person name="Sakata K."/>
            <person name="Nagamura Y."/>
            <person name="Aoki H."/>
            <person name="Arikawa K."/>
            <person name="Arita K."/>
            <person name="Bito T."/>
            <person name="Chiden Y."/>
            <person name="Fujitsuka N."/>
            <person name="Fukunaka R."/>
            <person name="Hamada M."/>
            <person name="Harada C."/>
            <person name="Hayashi A."/>
            <person name="Hijishita S."/>
            <person name="Honda M."/>
            <person name="Hosokawa S."/>
            <person name="Ichikawa Y."/>
            <person name="Idonuma A."/>
            <person name="Iijima M."/>
            <person name="Ikeda M."/>
            <person name="Ikeno M."/>
            <person name="Ito K."/>
            <person name="Ito S."/>
            <person name="Ito T."/>
            <person name="Ito Y."/>
            <person name="Ito Y."/>
            <person name="Iwabuchi A."/>
            <person name="Kamiya K."/>
            <person name="Karasawa W."/>
            <person name="Kurita K."/>
            <person name="Katagiri S."/>
            <person name="Kikuta A."/>
            <person name="Kobayashi H."/>
            <person name="Kobayashi N."/>
            <person name="Machita K."/>
            <person name="Maehara T."/>
            <person name="Masukawa M."/>
            <person name="Mizubayashi T."/>
            <person name="Mukai Y."/>
            <person name="Nagasaki H."/>
            <person name="Nagata Y."/>
            <person name="Naito S."/>
            <person name="Nakashima M."/>
            <person name="Nakama Y."/>
            <person name="Nakamichi Y."/>
            <person name="Nakamura M."/>
            <person name="Meguro A."/>
            <person name="Negishi M."/>
            <person name="Ohta I."/>
            <person name="Ohta T."/>
            <person name="Okamoto M."/>
            <person name="Ono N."/>
            <person name="Saji S."/>
            <person name="Sakaguchi M."/>
            <person name="Sakai K."/>
            <person name="Shibata M."/>
            <person name="Shimokawa T."/>
            <person name="Song J."/>
            <person name="Takazaki Y."/>
            <person name="Terasawa K."/>
            <person name="Tsugane M."/>
            <person name="Tsuji K."/>
            <person name="Ueda S."/>
            <person name="Waki K."/>
            <person name="Yamagata H."/>
            <person name="Yamamoto M."/>
            <person name="Yamamoto S."/>
            <person name="Yamane H."/>
            <person name="Yoshiki S."/>
            <person name="Yoshihara R."/>
            <person name="Yukawa K."/>
            <person name="Zhong H."/>
            <person name="Yano M."/>
            <person name="Yuan Q."/>
            <person name="Ouyang S."/>
            <person name="Liu J."/>
            <person name="Jones K.M."/>
            <person name="Gansberger K."/>
            <person name="Moffat K."/>
            <person name="Hill J."/>
            <person name="Bera J."/>
            <person name="Fadrosh D."/>
            <person name="Jin S."/>
            <person name="Johri S."/>
            <person name="Kim M."/>
            <person name="Overton L."/>
            <person name="Reardon M."/>
            <person name="Tsitrin T."/>
            <person name="Vuong H."/>
            <person name="Weaver B."/>
            <person name="Ciecko A."/>
            <person name="Tallon L."/>
            <person name="Jackson J."/>
            <person name="Pai G."/>
            <person name="Aken S.V."/>
            <person name="Utterback T."/>
            <person name="Reidmuller S."/>
            <person name="Feldblyum T."/>
            <person name="Hsiao J."/>
            <person name="Zismann V."/>
            <person name="Iobst S."/>
            <person name="de Vazeille A.R."/>
            <person name="Buell C.R."/>
            <person name="Ying K."/>
            <person name="Li Y."/>
            <person name="Lu T."/>
            <person name="Huang Y."/>
            <person name="Zhao Q."/>
            <person name="Feng Q."/>
            <person name="Zhang L."/>
            <person name="Zhu J."/>
            <person name="Weng Q."/>
            <person name="Mu J."/>
            <person name="Lu Y."/>
            <person name="Fan D."/>
            <person name="Liu Y."/>
            <person name="Guan J."/>
            <person name="Zhang Y."/>
            <person name="Yu S."/>
            <person name="Liu X."/>
            <person name="Zhang Y."/>
            <person name="Hong G."/>
            <person name="Han B."/>
            <person name="Choisne N."/>
            <person name="Demange N."/>
            <person name="Orjeda G."/>
            <person name="Samain S."/>
            <person name="Cattolico L."/>
            <person name="Pelletier E."/>
            <person name="Couloux A."/>
            <person name="Segurens B."/>
            <person name="Wincker P."/>
            <person name="D'Hont A."/>
            <person name="Scarpelli C."/>
            <person name="Weissenbach J."/>
            <person name="Salanoubat M."/>
            <person name="Quetier F."/>
            <person name="Yu Y."/>
            <person name="Kim H.R."/>
            <person name="Rambo T."/>
            <person name="Currie J."/>
            <person name="Collura K."/>
            <person name="Luo M."/>
            <person name="Yang T."/>
            <person name="Ammiraju J.S.S."/>
            <person name="Engler F."/>
            <person name="Soderlund C."/>
            <person name="Wing R.A."/>
            <person name="Palmer L.E."/>
            <person name="de la Bastide M."/>
            <person name="Spiegel L."/>
            <person name="Nascimento L."/>
            <person name="Zutavern T."/>
            <person name="O'Shaughnessy A."/>
            <person name="Dike S."/>
            <person name="Dedhia N."/>
            <person name="Preston R."/>
            <person name="Balija V."/>
            <person name="McCombie W.R."/>
            <person name="Chow T."/>
            <person name="Chen H."/>
            <person name="Chung M."/>
            <person name="Chen C."/>
            <person name="Shaw J."/>
            <person name="Wu H."/>
            <person name="Hsiao K."/>
            <person name="Chao Y."/>
            <person name="Chu M."/>
            <person name="Cheng C."/>
            <person name="Hour A."/>
            <person name="Lee P."/>
            <person name="Lin S."/>
            <person name="Lin Y."/>
            <person name="Liou J."/>
            <person name="Liu S."/>
            <person name="Hsing Y."/>
            <person name="Raghuvanshi S."/>
            <person name="Mohanty A."/>
            <person name="Bharti A.K."/>
            <person name="Gaur A."/>
            <person name="Gupta V."/>
            <person name="Kumar D."/>
            <person name="Ravi V."/>
            <person name="Vij S."/>
            <person name="Kapur A."/>
            <person name="Khurana P."/>
            <person name="Khurana P."/>
            <person name="Khurana J.P."/>
            <person name="Tyagi A.K."/>
            <person name="Gaikwad K."/>
            <person name="Singh A."/>
            <person name="Dalal V."/>
            <person name="Srivastava S."/>
            <person name="Dixit A."/>
            <person name="Pal A.K."/>
            <person name="Ghazi I.A."/>
            <person name="Yadav M."/>
            <person name="Pandit A."/>
            <person name="Bhargava A."/>
            <person name="Sureshbabu K."/>
            <person name="Batra K."/>
            <person name="Sharma T.R."/>
            <person name="Mohapatra T."/>
            <person name="Singh N.K."/>
            <person name="Messing J."/>
            <person name="Nelson A.B."/>
            <person name="Fuks G."/>
            <person name="Kavchok S."/>
            <person name="Keizer G."/>
            <person name="Linton E."/>
            <person name="Llaca V."/>
            <person name="Song R."/>
            <person name="Tanyolac B."/>
            <person name="Young S."/>
            <person name="Ho-Il K."/>
            <person name="Hahn J.H."/>
            <person name="Sangsakoo G."/>
            <person name="Vanavichit A."/>
            <person name="de Mattos Luiz.A.T."/>
            <person name="Zimmer P.D."/>
            <person name="Malone G."/>
            <person name="Dellagostin O."/>
            <person name="de Oliveira A.C."/>
            <person name="Bevan M."/>
            <person name="Bancroft I."/>
            <person name="Minx P."/>
            <person name="Cordum H."/>
            <person name="Wilson R."/>
            <person name="Cheng Z."/>
            <person name="Jin W."/>
            <person name="Jiang J."/>
            <person name="Leong S.A."/>
            <person name="Iwama H."/>
            <person name="Gojobori T."/>
            <person name="Itoh T."/>
            <person name="Niimura Y."/>
            <person name="Fujii Y."/>
            <person name="Habara T."/>
            <person name="Sakai H."/>
            <person name="Sato Y."/>
            <person name="Wilson G."/>
            <person name="Kumar K."/>
            <person name="McCouch S."/>
            <person name="Juretic N."/>
            <person name="Hoen D."/>
            <person name="Wright S."/>
            <person name="Bruskiewich R."/>
            <person name="Bureau T."/>
            <person name="Miyao A."/>
            <person name="Hirochika H."/>
            <person name="Nishikawa T."/>
            <person name="Kadowaki K."/>
            <person name="Sugiura M."/>
            <person name="Burr B."/>
            <person name="Sasaki T."/>
        </authorList>
    </citation>
    <scope>NUCLEOTIDE SEQUENCE [LARGE SCALE GENOMIC DNA]</scope>
    <source>
        <strain evidence="3">cv. Nipponbare</strain>
    </source>
</reference>
<evidence type="ECO:0000256" key="1">
    <source>
        <dbReference type="SAM" id="MobiDB-lite"/>
    </source>
</evidence>
<sequence length="89" mass="10033">MIANIEQIYTMKMQTTRVSEDKCADSYQTPLEEEILSSPGNRDRQDSEENDLLTEISTGKDGRSISDSCNGSVEQSLQQQAKMAEWARN</sequence>
<reference evidence="2 3" key="3">
    <citation type="journal article" date="2013" name="Rice">
        <title>Improvement of the Oryza sativa Nipponbare reference genome using next generation sequence and optical map data.</title>
        <authorList>
            <person name="Kawahara Y."/>
            <person name="de la Bastide M."/>
            <person name="Hamilton J.P."/>
            <person name="Kanamori H."/>
            <person name="McCombie W.R."/>
            <person name="Ouyang S."/>
            <person name="Schwartz D.C."/>
            <person name="Tanaka T."/>
            <person name="Wu J."/>
            <person name="Zhou S."/>
            <person name="Childs K.L."/>
            <person name="Davidson R.M."/>
            <person name="Lin H."/>
            <person name="Quesada-Ocampo L."/>
            <person name="Vaillancourt B."/>
            <person name="Sakai H."/>
            <person name="Lee S.S."/>
            <person name="Kim J."/>
            <person name="Numa H."/>
            <person name="Itoh T."/>
            <person name="Buell C.R."/>
            <person name="Matsumoto T."/>
        </authorList>
    </citation>
    <scope>NUCLEOTIDE SEQUENCE [LARGE SCALE GENOMIC DNA]</scope>
    <source>
        <strain evidence="3">cv. Nipponbare</strain>
    </source>
</reference>
<evidence type="ECO:0000313" key="2">
    <source>
        <dbReference type="EMBL" id="BAT12007.1"/>
    </source>
</evidence>
<dbReference type="AlphaFoldDB" id="A0A0P0XXM4"/>
<organism evidence="2 3">
    <name type="scientific">Oryza sativa subsp. japonica</name>
    <name type="common">Rice</name>
    <dbReference type="NCBI Taxonomy" id="39947"/>
    <lineage>
        <taxon>Eukaryota</taxon>
        <taxon>Viridiplantae</taxon>
        <taxon>Streptophyta</taxon>
        <taxon>Embryophyta</taxon>
        <taxon>Tracheophyta</taxon>
        <taxon>Spermatophyta</taxon>
        <taxon>Magnoliopsida</taxon>
        <taxon>Liliopsida</taxon>
        <taxon>Poales</taxon>
        <taxon>Poaceae</taxon>
        <taxon>BOP clade</taxon>
        <taxon>Oryzoideae</taxon>
        <taxon>Oryzeae</taxon>
        <taxon>Oryzinae</taxon>
        <taxon>Oryza</taxon>
        <taxon>Oryza sativa</taxon>
    </lineage>
</organism>
<feature type="compositionally biased region" description="Polar residues" evidence="1">
    <location>
        <begin position="65"/>
        <end position="81"/>
    </location>
</feature>
<dbReference type="Proteomes" id="UP000059680">
    <property type="component" value="Chromosome 10"/>
</dbReference>
<gene>
    <name evidence="2" type="ordered locus">Os10g0557650</name>
    <name evidence="2" type="ORF">OSNPB_100557650</name>
</gene>
<dbReference type="EMBL" id="AP014966">
    <property type="protein sequence ID" value="BAT12007.1"/>
    <property type="molecule type" value="Genomic_DNA"/>
</dbReference>
<dbReference type="InParanoid" id="A0A0P0XXM4"/>
<feature type="region of interest" description="Disordered" evidence="1">
    <location>
        <begin position="31"/>
        <end position="89"/>
    </location>
</feature>
<protein>
    <submittedName>
        <fullName evidence="2">Os10g0557650 protein</fullName>
    </submittedName>
</protein>
<keyword evidence="3" id="KW-1185">Reference proteome</keyword>
<evidence type="ECO:0000313" key="3">
    <source>
        <dbReference type="Proteomes" id="UP000059680"/>
    </source>
</evidence>
<dbReference type="PaxDb" id="39947-A0A0P0XXM4"/>
<accession>A0A0P0XXM4</accession>
<reference evidence="2 3" key="2">
    <citation type="journal article" date="2013" name="Plant Cell Physiol.">
        <title>Rice Annotation Project Database (RAP-DB): an integrative and interactive database for rice genomics.</title>
        <authorList>
            <person name="Sakai H."/>
            <person name="Lee S.S."/>
            <person name="Tanaka T."/>
            <person name="Numa H."/>
            <person name="Kim J."/>
            <person name="Kawahara Y."/>
            <person name="Wakimoto H."/>
            <person name="Yang C.C."/>
            <person name="Iwamoto M."/>
            <person name="Abe T."/>
            <person name="Yamada Y."/>
            <person name="Muto A."/>
            <person name="Inokuchi H."/>
            <person name="Ikemura T."/>
            <person name="Matsumoto T."/>
            <person name="Sasaki T."/>
            <person name="Itoh T."/>
        </authorList>
    </citation>
    <scope>NUCLEOTIDE SEQUENCE [LARGE SCALE GENOMIC DNA]</scope>
    <source>
        <strain evidence="3">cv. Nipponbare</strain>
    </source>
</reference>
<proteinExistence type="predicted"/>
<name>A0A0P0XXM4_ORYSJ</name>